<keyword evidence="1" id="KW-0802">TPR repeat</keyword>
<evidence type="ECO:0000313" key="4">
    <source>
        <dbReference type="Proteomes" id="UP001301442"/>
    </source>
</evidence>
<gene>
    <name evidence="3" type="ORF">RI844_12550</name>
</gene>
<keyword evidence="3" id="KW-0378">Hydrolase</keyword>
<organism evidence="3 4">
    <name type="scientific">Thalassotalea fonticola</name>
    <dbReference type="NCBI Taxonomy" id="3065649"/>
    <lineage>
        <taxon>Bacteria</taxon>
        <taxon>Pseudomonadati</taxon>
        <taxon>Pseudomonadota</taxon>
        <taxon>Gammaproteobacteria</taxon>
        <taxon>Alteromonadales</taxon>
        <taxon>Colwelliaceae</taxon>
        <taxon>Thalassotalea</taxon>
    </lineage>
</organism>
<evidence type="ECO:0000313" key="3">
    <source>
        <dbReference type="EMBL" id="WOH36200.1"/>
    </source>
</evidence>
<dbReference type="GO" id="GO:0016787">
    <property type="term" value="F:hydrolase activity"/>
    <property type="evidence" value="ECO:0007669"/>
    <property type="project" value="UniProtKB-KW"/>
</dbReference>
<dbReference type="Proteomes" id="UP001301442">
    <property type="component" value="Chromosome"/>
</dbReference>
<dbReference type="Pfam" id="PF00756">
    <property type="entry name" value="Esterase"/>
    <property type="match status" value="1"/>
</dbReference>
<keyword evidence="4" id="KW-1185">Reference proteome</keyword>
<reference evidence="3 4" key="1">
    <citation type="submission" date="2023-09" db="EMBL/GenBank/DDBJ databases">
        <authorList>
            <person name="Qi X."/>
        </authorList>
    </citation>
    <scope>NUCLEOTIDE SEQUENCE [LARGE SCALE GENOMIC DNA]</scope>
    <source>
        <strain evidence="3 4">S1-1</strain>
    </source>
</reference>
<dbReference type="InterPro" id="IPR011990">
    <property type="entry name" value="TPR-like_helical_dom_sf"/>
</dbReference>
<proteinExistence type="predicted"/>
<protein>
    <submittedName>
        <fullName evidence="3">Alpha/beta hydrolase-fold protein</fullName>
    </submittedName>
</protein>
<feature type="chain" id="PRO_5045191054" evidence="2">
    <location>
        <begin position="22"/>
        <end position="398"/>
    </location>
</feature>
<dbReference type="Gene3D" id="1.25.40.10">
    <property type="entry name" value="Tetratricopeptide repeat domain"/>
    <property type="match status" value="1"/>
</dbReference>
<dbReference type="InterPro" id="IPR029058">
    <property type="entry name" value="AB_hydrolase_fold"/>
</dbReference>
<dbReference type="InterPro" id="IPR019734">
    <property type="entry name" value="TPR_rpt"/>
</dbReference>
<evidence type="ECO:0000256" key="1">
    <source>
        <dbReference type="PROSITE-ProRule" id="PRU00339"/>
    </source>
</evidence>
<dbReference type="InterPro" id="IPR000801">
    <property type="entry name" value="Esterase-like"/>
</dbReference>
<dbReference type="SMART" id="SM00028">
    <property type="entry name" value="TPR"/>
    <property type="match status" value="2"/>
</dbReference>
<name>A0ABZ0GKX2_9GAMM</name>
<dbReference type="PANTHER" id="PTHR48098:SF6">
    <property type="entry name" value="FERRI-BACILLIBACTIN ESTERASE BESA"/>
    <property type="match status" value="1"/>
</dbReference>
<dbReference type="Gene3D" id="3.40.50.1820">
    <property type="entry name" value="alpha/beta hydrolase"/>
    <property type="match status" value="1"/>
</dbReference>
<keyword evidence="2" id="KW-0732">Signal</keyword>
<dbReference type="PROSITE" id="PS50005">
    <property type="entry name" value="TPR"/>
    <property type="match status" value="1"/>
</dbReference>
<dbReference type="SUPFAM" id="SSF48452">
    <property type="entry name" value="TPR-like"/>
    <property type="match status" value="1"/>
</dbReference>
<dbReference type="EMBL" id="CP136600">
    <property type="protein sequence ID" value="WOH36200.1"/>
    <property type="molecule type" value="Genomic_DNA"/>
</dbReference>
<dbReference type="PANTHER" id="PTHR48098">
    <property type="entry name" value="ENTEROCHELIN ESTERASE-RELATED"/>
    <property type="match status" value="1"/>
</dbReference>
<dbReference type="InterPro" id="IPR050583">
    <property type="entry name" value="Mycobacterial_A85_antigen"/>
</dbReference>
<dbReference type="SUPFAM" id="SSF53474">
    <property type="entry name" value="alpha/beta-Hydrolases"/>
    <property type="match status" value="1"/>
</dbReference>
<sequence length="398" mass="45377">MLKILKPFLLMATCIALPATAANVVEEIRTIGNTSRISIDSNVLNENRNLLIHLPDSYTESNKPYPVLYLLDGERHFNHAIMATQVLQNDERVPELIIVAITNTSTWGSDNSSRQRDLGYEGKDNFALYIKNEVMPYVDKNYRITGLNTLFGHSLAGYFTSNSLATQPELFNNYIAASPVLQGDEIGIYEKILTNSKVKNTAEKSFYFSLASEDEARSKEVTLALNNFAKLLTENPPAKLNWHYEFFDNQTHSTIYYPTFFPGMTYVFKSYQAPRFARYEEYLDFGGMQGMEAHYKKRAEIYGTDKNVPEITLLNVASMLLSEGKTEAALQMYSKLTNDFPESARSFSGLGQVYSSMKQYNKSITAHQTAVKLGEKHSPEWRKRRFQSRLDKVNERVQ</sequence>
<feature type="repeat" description="TPR" evidence="1">
    <location>
        <begin position="344"/>
        <end position="377"/>
    </location>
</feature>
<dbReference type="RefSeq" id="WP_348395014.1">
    <property type="nucleotide sequence ID" value="NZ_CP136600.1"/>
</dbReference>
<evidence type="ECO:0000256" key="2">
    <source>
        <dbReference type="SAM" id="SignalP"/>
    </source>
</evidence>
<feature type="signal peptide" evidence="2">
    <location>
        <begin position="1"/>
        <end position="21"/>
    </location>
</feature>
<accession>A0ABZ0GKX2</accession>